<comment type="caution">
    <text evidence="8">The sequence shown here is derived from an EMBL/GenBank/DDBJ whole genome shotgun (WGS) entry which is preliminary data.</text>
</comment>
<feature type="transmembrane region" description="Helical" evidence="7">
    <location>
        <begin position="356"/>
        <end position="377"/>
    </location>
</feature>
<dbReference type="EMBL" id="VMNH01000013">
    <property type="protein sequence ID" value="TVO73578.1"/>
    <property type="molecule type" value="Genomic_DNA"/>
</dbReference>
<dbReference type="InterPro" id="IPR050833">
    <property type="entry name" value="Poly_Biosynth_Transport"/>
</dbReference>
<evidence type="ECO:0000256" key="2">
    <source>
        <dbReference type="ARBA" id="ARBA00007430"/>
    </source>
</evidence>
<dbReference type="Pfam" id="PF13440">
    <property type="entry name" value="Polysacc_synt_3"/>
    <property type="match status" value="1"/>
</dbReference>
<dbReference type="GO" id="GO:0005886">
    <property type="term" value="C:plasma membrane"/>
    <property type="evidence" value="ECO:0007669"/>
    <property type="project" value="UniProtKB-SubCell"/>
</dbReference>
<organism evidence="8 9">
    <name type="scientific">Sedimenticola selenatireducens</name>
    <dbReference type="NCBI Taxonomy" id="191960"/>
    <lineage>
        <taxon>Bacteria</taxon>
        <taxon>Pseudomonadati</taxon>
        <taxon>Pseudomonadota</taxon>
        <taxon>Gammaproteobacteria</taxon>
        <taxon>Chromatiales</taxon>
        <taxon>Sedimenticolaceae</taxon>
        <taxon>Sedimenticola</taxon>
    </lineage>
</organism>
<protein>
    <submittedName>
        <fullName evidence="8">Lipopolysaccharide biosynthesis protein</fullName>
    </submittedName>
</protein>
<evidence type="ECO:0000313" key="9">
    <source>
        <dbReference type="Proteomes" id="UP000316649"/>
    </source>
</evidence>
<feature type="transmembrane region" description="Helical" evidence="7">
    <location>
        <begin position="20"/>
        <end position="42"/>
    </location>
</feature>
<dbReference type="Proteomes" id="UP000316649">
    <property type="component" value="Unassembled WGS sequence"/>
</dbReference>
<evidence type="ECO:0000256" key="3">
    <source>
        <dbReference type="ARBA" id="ARBA00022475"/>
    </source>
</evidence>
<keyword evidence="9" id="KW-1185">Reference proteome</keyword>
<evidence type="ECO:0000313" key="8">
    <source>
        <dbReference type="EMBL" id="TVO73578.1"/>
    </source>
</evidence>
<feature type="transmembrane region" description="Helical" evidence="7">
    <location>
        <begin position="84"/>
        <end position="104"/>
    </location>
</feature>
<evidence type="ECO:0000256" key="4">
    <source>
        <dbReference type="ARBA" id="ARBA00022692"/>
    </source>
</evidence>
<dbReference type="AlphaFoldDB" id="A0A557S826"/>
<dbReference type="CDD" id="cd13127">
    <property type="entry name" value="MATE_tuaB_like"/>
    <property type="match status" value="1"/>
</dbReference>
<comment type="subcellular location">
    <subcellularLocation>
        <location evidence="1">Cell membrane</location>
        <topology evidence="1">Multi-pass membrane protein</topology>
    </subcellularLocation>
</comment>
<name>A0A557S826_9GAMM</name>
<gene>
    <name evidence="8" type="ORF">FHP88_11960</name>
</gene>
<feature type="transmembrane region" description="Helical" evidence="7">
    <location>
        <begin position="150"/>
        <end position="168"/>
    </location>
</feature>
<dbReference type="RefSeq" id="WP_144359299.1">
    <property type="nucleotide sequence ID" value="NZ_VMNH01000013.1"/>
</dbReference>
<proteinExistence type="inferred from homology"/>
<accession>A0A557S826</accession>
<evidence type="ECO:0000256" key="7">
    <source>
        <dbReference type="SAM" id="Phobius"/>
    </source>
</evidence>
<dbReference type="OrthoDB" id="8538786at2"/>
<feature type="transmembrane region" description="Helical" evidence="7">
    <location>
        <begin position="48"/>
        <end position="72"/>
    </location>
</feature>
<dbReference type="PANTHER" id="PTHR30250">
    <property type="entry name" value="PST FAMILY PREDICTED COLANIC ACID TRANSPORTER"/>
    <property type="match status" value="1"/>
</dbReference>
<keyword evidence="3" id="KW-1003">Cell membrane</keyword>
<feature type="transmembrane region" description="Helical" evidence="7">
    <location>
        <begin position="321"/>
        <end position="344"/>
    </location>
</feature>
<keyword evidence="5 7" id="KW-1133">Transmembrane helix</keyword>
<evidence type="ECO:0000256" key="6">
    <source>
        <dbReference type="ARBA" id="ARBA00023136"/>
    </source>
</evidence>
<feature type="transmembrane region" description="Helical" evidence="7">
    <location>
        <begin position="116"/>
        <end position="138"/>
    </location>
</feature>
<feature type="transmembrane region" description="Helical" evidence="7">
    <location>
        <begin position="287"/>
        <end position="309"/>
    </location>
</feature>
<keyword evidence="4 7" id="KW-0812">Transmembrane</keyword>
<comment type="similarity">
    <text evidence="2">Belongs to the polysaccharide synthase family.</text>
</comment>
<evidence type="ECO:0000256" key="5">
    <source>
        <dbReference type="ARBA" id="ARBA00022989"/>
    </source>
</evidence>
<feature type="transmembrane region" description="Helical" evidence="7">
    <location>
        <begin position="452"/>
        <end position="474"/>
    </location>
</feature>
<dbReference type="PANTHER" id="PTHR30250:SF10">
    <property type="entry name" value="LIPOPOLYSACCHARIDE BIOSYNTHESIS PROTEIN WZXC"/>
    <property type="match status" value="1"/>
</dbReference>
<evidence type="ECO:0000256" key="1">
    <source>
        <dbReference type="ARBA" id="ARBA00004651"/>
    </source>
</evidence>
<feature type="transmembrane region" description="Helical" evidence="7">
    <location>
        <begin position="383"/>
        <end position="404"/>
    </location>
</feature>
<feature type="transmembrane region" description="Helical" evidence="7">
    <location>
        <begin position="174"/>
        <end position="193"/>
    </location>
</feature>
<keyword evidence="6 7" id="KW-0472">Membrane</keyword>
<reference evidence="8 9" key="1">
    <citation type="submission" date="2019-07" db="EMBL/GenBank/DDBJ databases">
        <title>The pathways for chlorine oxyanion respiration interact through the shared metabolite chlorate.</title>
        <authorList>
            <person name="Barnum T.P."/>
            <person name="Cheng Y."/>
            <person name="Hill K.A."/>
            <person name="Lucas L.N."/>
            <person name="Carlson H.K."/>
            <person name="Coates J.D."/>
        </authorList>
    </citation>
    <scope>NUCLEOTIDE SEQUENCE [LARGE SCALE GENOMIC DNA]</scope>
    <source>
        <strain evidence="8 9">BK-1</strain>
    </source>
</reference>
<sequence length="498" mass="55148">MNAPAESINRRMAKGAGWSVISRLIVRSLGFISTLILARLLVPEDFGLVVVATTCVGIIEVMGEFGLDTVLITRQDASKSVYDTAWTLQVLRGAVLFLLVFLGSEYLASLFDDVRLVAVLNWLALGALVQGFANIGIVEFRKELLLHKELIFQVIQKLASFFITLIFAYYWRNYWALVAGILTGHVIGLLLSYRMVTYRPSFDLSEWKSIFHFSKWLVIINILNYVSNRSDNLIIGSAVGAKWVGLYGVANEVASLPTTELIYPIQRALFPGFSKIASDLDELRRTYLATFSLVVMLAAPLGIGIALVADPMVKVILGDKWLLAIPLLEILAISGAFRVMGASAGSVMYALARVKTVTMIAGVSTITRVILLVWWTHLDGAEGAAWAILATTIFSLIISLSVLAKMLNLPLFFAISSLWRTVISLIVMIYMVSAIDHILIFTDSFRDLVTQLTLKILLGAVTYIALHFLFWVLVGKPNSAEKRILELFFSVKKETITK</sequence>